<dbReference type="EMBL" id="JACCCW010000001">
    <property type="protein sequence ID" value="NYF77888.1"/>
    <property type="molecule type" value="Genomic_DNA"/>
</dbReference>
<keyword evidence="2" id="KW-1185">Reference proteome</keyword>
<name>A0A7Y9PDF2_9BACT</name>
<proteinExistence type="predicted"/>
<gene>
    <name evidence="1" type="ORF">HDF17_000175</name>
</gene>
<accession>A0A7Y9PDF2</accession>
<organism evidence="1 2">
    <name type="scientific">Granulicella arctica</name>
    <dbReference type="NCBI Taxonomy" id="940613"/>
    <lineage>
        <taxon>Bacteria</taxon>
        <taxon>Pseudomonadati</taxon>
        <taxon>Acidobacteriota</taxon>
        <taxon>Terriglobia</taxon>
        <taxon>Terriglobales</taxon>
        <taxon>Acidobacteriaceae</taxon>
        <taxon>Granulicella</taxon>
    </lineage>
</organism>
<evidence type="ECO:0000313" key="2">
    <source>
        <dbReference type="Proteomes" id="UP000589520"/>
    </source>
</evidence>
<dbReference type="AlphaFoldDB" id="A0A7Y9PDF2"/>
<dbReference type="Proteomes" id="UP000589520">
    <property type="component" value="Unassembled WGS sequence"/>
</dbReference>
<sequence length="76" mass="8733">MARTELITCDVCGIQRKEANHWFRFRHLAMDVSFYPAHSPNEIDLHPFSDACSEACCMTVLSRTLSSWSKTPEEAR</sequence>
<protein>
    <submittedName>
        <fullName evidence="1">Uncharacterized protein</fullName>
    </submittedName>
</protein>
<evidence type="ECO:0000313" key="1">
    <source>
        <dbReference type="EMBL" id="NYF77888.1"/>
    </source>
</evidence>
<reference evidence="1 2" key="1">
    <citation type="submission" date="2020-07" db="EMBL/GenBank/DDBJ databases">
        <title>Genomic Encyclopedia of Type Strains, Phase IV (KMG-V): Genome sequencing to study the core and pangenomes of soil and plant-associated prokaryotes.</title>
        <authorList>
            <person name="Whitman W."/>
        </authorList>
    </citation>
    <scope>NUCLEOTIDE SEQUENCE [LARGE SCALE GENOMIC DNA]</scope>
    <source>
        <strain evidence="1 2">X4EP2</strain>
    </source>
</reference>
<comment type="caution">
    <text evidence="1">The sequence shown here is derived from an EMBL/GenBank/DDBJ whole genome shotgun (WGS) entry which is preliminary data.</text>
</comment>